<evidence type="ECO:0000313" key="2">
    <source>
        <dbReference type="EMBL" id="EGT37359.1"/>
    </source>
</evidence>
<feature type="compositionally biased region" description="Basic residues" evidence="1">
    <location>
        <begin position="22"/>
        <end position="74"/>
    </location>
</feature>
<accession>G0MMN8</accession>
<keyword evidence="3" id="KW-1185">Reference proteome</keyword>
<sequence>MDLTTILEVDEEEKVDKEVKKTMKKKKKNFKKCKSKRNQKKNKKNKKKNMKNRKKRSHQKRNAKKTANKEKKTKKQEVVNVSKGIISMNCLMVLKFMDVKEDRPFLKKKGLEAKKQVIIRMKTALMDKMEKDIDGLFEDNAVGTDLKMKHRISKGNYE</sequence>
<name>G0MMN8_CAEBE</name>
<protein>
    <submittedName>
        <fullName evidence="2">Uncharacterized protein</fullName>
    </submittedName>
</protein>
<organism evidence="3">
    <name type="scientific">Caenorhabditis brenneri</name>
    <name type="common">Nematode worm</name>
    <dbReference type="NCBI Taxonomy" id="135651"/>
    <lineage>
        <taxon>Eukaryota</taxon>
        <taxon>Metazoa</taxon>
        <taxon>Ecdysozoa</taxon>
        <taxon>Nematoda</taxon>
        <taxon>Chromadorea</taxon>
        <taxon>Rhabditida</taxon>
        <taxon>Rhabditina</taxon>
        <taxon>Rhabditomorpha</taxon>
        <taxon>Rhabditoidea</taxon>
        <taxon>Rhabditidae</taxon>
        <taxon>Peloderinae</taxon>
        <taxon>Caenorhabditis</taxon>
    </lineage>
</organism>
<dbReference type="HOGENOM" id="CLU_1670897_0_0_1"/>
<proteinExistence type="predicted"/>
<reference evidence="3" key="1">
    <citation type="submission" date="2011-07" db="EMBL/GenBank/DDBJ databases">
        <authorList>
            <consortium name="Caenorhabditis brenneri Sequencing and Analysis Consortium"/>
            <person name="Wilson R.K."/>
        </authorList>
    </citation>
    <scope>NUCLEOTIDE SEQUENCE [LARGE SCALE GENOMIC DNA]</scope>
    <source>
        <strain evidence="3">PB2801</strain>
    </source>
</reference>
<dbReference type="Proteomes" id="UP000008068">
    <property type="component" value="Unassembled WGS sequence"/>
</dbReference>
<dbReference type="InParanoid" id="G0MMN8"/>
<dbReference type="EMBL" id="GL379802">
    <property type="protein sequence ID" value="EGT37359.1"/>
    <property type="molecule type" value="Genomic_DNA"/>
</dbReference>
<feature type="region of interest" description="Disordered" evidence="1">
    <location>
        <begin position="16"/>
        <end position="77"/>
    </location>
</feature>
<dbReference type="AlphaFoldDB" id="G0MMN8"/>
<gene>
    <name evidence="2" type="ORF">CAEBREN_11017</name>
</gene>
<evidence type="ECO:0000313" key="3">
    <source>
        <dbReference type="Proteomes" id="UP000008068"/>
    </source>
</evidence>
<evidence type="ECO:0000256" key="1">
    <source>
        <dbReference type="SAM" id="MobiDB-lite"/>
    </source>
</evidence>